<comment type="caution">
    <text evidence="2">The sequence shown here is derived from an EMBL/GenBank/DDBJ whole genome shotgun (WGS) entry which is preliminary data.</text>
</comment>
<dbReference type="AlphaFoldDB" id="A0A9P6M8U0"/>
<evidence type="ECO:0000256" key="1">
    <source>
        <dbReference type="SAM" id="MobiDB-lite"/>
    </source>
</evidence>
<dbReference type="InterPro" id="IPR012340">
    <property type="entry name" value="NA-bd_OB-fold"/>
</dbReference>
<protein>
    <submittedName>
        <fullName evidence="2">Uncharacterized protein</fullName>
    </submittedName>
</protein>
<name>A0A9P6M8U0_9FUNG</name>
<sequence length="230" mass="26377">MEQLPEHKQVFLNELHEELKSLDPRRTPIAGLYRILGRLVEYDIYTQIAKIESCFHHDYIHPPASLQNTPEKERPLIRVESESDHDTVIDLTQDSGDEDDDDHQNQDRDSISILPSHSLISTPHQLPLDNSLSSLQQQRRRQQDGSVTVVGVPRVILLIDTNLLEPWGYERGSLCQFIGEVMYENRRWILQARTWRNMDGLDLLLSDSLSCALGNYKPNTPDTAPSVDIC</sequence>
<organism evidence="2 3">
    <name type="scientific">Modicella reniformis</name>
    <dbReference type="NCBI Taxonomy" id="1440133"/>
    <lineage>
        <taxon>Eukaryota</taxon>
        <taxon>Fungi</taxon>
        <taxon>Fungi incertae sedis</taxon>
        <taxon>Mucoromycota</taxon>
        <taxon>Mortierellomycotina</taxon>
        <taxon>Mortierellomycetes</taxon>
        <taxon>Mortierellales</taxon>
        <taxon>Mortierellaceae</taxon>
        <taxon>Modicella</taxon>
    </lineage>
</organism>
<dbReference type="GO" id="GO:1990879">
    <property type="term" value="C:CST complex"/>
    <property type="evidence" value="ECO:0007669"/>
    <property type="project" value="InterPro"/>
</dbReference>
<feature type="compositionally biased region" description="Basic and acidic residues" evidence="1">
    <location>
        <begin position="78"/>
        <end position="88"/>
    </location>
</feature>
<dbReference type="GO" id="GO:0003697">
    <property type="term" value="F:single-stranded DNA binding"/>
    <property type="evidence" value="ECO:0007669"/>
    <property type="project" value="InterPro"/>
</dbReference>
<gene>
    <name evidence="2" type="ORF">BGZ65_004689</name>
</gene>
<dbReference type="EMBL" id="JAAAHW010003790">
    <property type="protein sequence ID" value="KAF9980784.1"/>
    <property type="molecule type" value="Genomic_DNA"/>
</dbReference>
<evidence type="ECO:0000313" key="3">
    <source>
        <dbReference type="Proteomes" id="UP000749646"/>
    </source>
</evidence>
<dbReference type="Gene3D" id="2.40.50.140">
    <property type="entry name" value="Nucleic acid-binding proteins"/>
    <property type="match status" value="1"/>
</dbReference>
<dbReference type="OrthoDB" id="342190at2759"/>
<accession>A0A9P6M8U0</accession>
<reference evidence="2" key="1">
    <citation type="journal article" date="2020" name="Fungal Divers.">
        <title>Resolving the Mortierellaceae phylogeny through synthesis of multi-gene phylogenetics and phylogenomics.</title>
        <authorList>
            <person name="Vandepol N."/>
            <person name="Liber J."/>
            <person name="Desiro A."/>
            <person name="Na H."/>
            <person name="Kennedy M."/>
            <person name="Barry K."/>
            <person name="Grigoriev I.V."/>
            <person name="Miller A.N."/>
            <person name="O'Donnell K."/>
            <person name="Stajich J.E."/>
            <person name="Bonito G."/>
        </authorList>
    </citation>
    <scope>NUCLEOTIDE SEQUENCE</scope>
    <source>
        <strain evidence="2">MES-2147</strain>
    </source>
</reference>
<dbReference type="Proteomes" id="UP000749646">
    <property type="component" value="Unassembled WGS sequence"/>
</dbReference>
<evidence type="ECO:0000313" key="2">
    <source>
        <dbReference type="EMBL" id="KAF9980784.1"/>
    </source>
</evidence>
<keyword evidence="3" id="KW-1185">Reference proteome</keyword>
<proteinExistence type="predicted"/>
<dbReference type="Pfam" id="PF15490">
    <property type="entry name" value="Ten1_2"/>
    <property type="match status" value="1"/>
</dbReference>
<dbReference type="InterPro" id="IPR029146">
    <property type="entry name" value="Ten1_animal_plant"/>
</dbReference>
<feature type="region of interest" description="Disordered" evidence="1">
    <location>
        <begin position="78"/>
        <end position="109"/>
    </location>
</feature>